<sequence>MKNGESIHDWAVKRFFGITGNFDEYKRQVVGRISTNAFLACFFFMILATAIAGVWGIRSPYEALVGFMLATILFSLGIVAPYVMIASHRAHLTDQEVGQTSIGQARRKVGWQALGQGVYFGVITYFLFGGIDMLADGSNFFDVLSLPWNIWNAVFRGILFGVWMGLIGLFRLKKQF</sequence>
<dbReference type="Proteomes" id="UP001596171">
    <property type="component" value="Unassembled WGS sequence"/>
</dbReference>
<protein>
    <submittedName>
        <fullName evidence="2">DUF3278 domain-containing protein</fullName>
    </submittedName>
</protein>
<dbReference type="Pfam" id="PF11683">
    <property type="entry name" value="DUF3278"/>
    <property type="match status" value="1"/>
</dbReference>
<reference evidence="3" key="1">
    <citation type="journal article" date="2019" name="Int. J. Syst. Evol. Microbiol.">
        <title>The Global Catalogue of Microorganisms (GCM) 10K type strain sequencing project: providing services to taxonomists for standard genome sequencing and annotation.</title>
        <authorList>
            <consortium name="The Broad Institute Genomics Platform"/>
            <consortium name="The Broad Institute Genome Sequencing Center for Infectious Disease"/>
            <person name="Wu L."/>
            <person name="Ma J."/>
        </authorList>
    </citation>
    <scope>NUCLEOTIDE SEQUENCE [LARGE SCALE GENOMIC DNA]</scope>
    <source>
        <strain evidence="3">CCM 8930</strain>
    </source>
</reference>
<feature type="transmembrane region" description="Helical" evidence="1">
    <location>
        <begin position="63"/>
        <end position="85"/>
    </location>
</feature>
<feature type="transmembrane region" description="Helical" evidence="1">
    <location>
        <begin position="109"/>
        <end position="128"/>
    </location>
</feature>
<keyword evidence="3" id="KW-1185">Reference proteome</keyword>
<keyword evidence="1" id="KW-1133">Transmembrane helix</keyword>
<feature type="transmembrane region" description="Helical" evidence="1">
    <location>
        <begin position="37"/>
        <end position="57"/>
    </location>
</feature>
<organism evidence="2 3">
    <name type="scientific">Lactiplantibacillus nangangensis</name>
    <dbReference type="NCBI Taxonomy" id="2559917"/>
    <lineage>
        <taxon>Bacteria</taxon>
        <taxon>Bacillati</taxon>
        <taxon>Bacillota</taxon>
        <taxon>Bacilli</taxon>
        <taxon>Lactobacillales</taxon>
        <taxon>Lactobacillaceae</taxon>
        <taxon>Lactiplantibacillus</taxon>
    </lineage>
</organism>
<evidence type="ECO:0000313" key="2">
    <source>
        <dbReference type="EMBL" id="MFC6200879.1"/>
    </source>
</evidence>
<dbReference type="EMBL" id="JBHSSE010000007">
    <property type="protein sequence ID" value="MFC6200879.1"/>
    <property type="molecule type" value="Genomic_DNA"/>
</dbReference>
<comment type="caution">
    <text evidence="2">The sequence shown here is derived from an EMBL/GenBank/DDBJ whole genome shotgun (WGS) entry which is preliminary data.</text>
</comment>
<dbReference type="RefSeq" id="WP_137617030.1">
    <property type="nucleotide sequence ID" value="NZ_BJDI01000015.1"/>
</dbReference>
<gene>
    <name evidence="2" type="ORF">ACFP1L_03080</name>
</gene>
<keyword evidence="1" id="KW-0812">Transmembrane</keyword>
<keyword evidence="1" id="KW-0472">Membrane</keyword>
<evidence type="ECO:0000256" key="1">
    <source>
        <dbReference type="SAM" id="Phobius"/>
    </source>
</evidence>
<evidence type="ECO:0000313" key="3">
    <source>
        <dbReference type="Proteomes" id="UP001596171"/>
    </source>
</evidence>
<proteinExistence type="predicted"/>
<feature type="transmembrane region" description="Helical" evidence="1">
    <location>
        <begin position="148"/>
        <end position="170"/>
    </location>
</feature>
<dbReference type="InterPro" id="IPR021697">
    <property type="entry name" value="DUF3278"/>
</dbReference>
<accession>A0ABW1SH89</accession>
<name>A0ABW1SH89_9LACO</name>